<evidence type="ECO:0000313" key="2">
    <source>
        <dbReference type="WBParaSite" id="Hba_11183"/>
    </source>
</evidence>
<dbReference type="AlphaFoldDB" id="A0A1I7X0U4"/>
<dbReference type="WBParaSite" id="Hba_11183">
    <property type="protein sequence ID" value="Hba_11183"/>
    <property type="gene ID" value="Hba_11183"/>
</dbReference>
<dbReference type="Proteomes" id="UP000095283">
    <property type="component" value="Unplaced"/>
</dbReference>
<proteinExistence type="predicted"/>
<protein>
    <submittedName>
        <fullName evidence="2">Ig-like domain-containing protein</fullName>
    </submittedName>
</protein>
<sequence length="239" mass="26710">MKFNGPTHIAYFVINAKSNVLSWPSGSGRRVEWTGHGTEPGLVSFSLLSYLVIADYLLCQSAHPAEVRNRLKLGFRLLVKQIAVDRSIGTFRCTWTVSLEDSEECKFNGGFFSLFFRAFLSRGFASALSRAGALPQRSQEPGLCLSALKSRGFASALSRAGALPRRSSPTSRKGDESMPNFFSLRLLSLDSKIQTRVRYENRKVYISLNFQVSSGFKSPSKATHYEWLDTTRTTFRIGK</sequence>
<reference evidence="2" key="1">
    <citation type="submission" date="2016-11" db="UniProtKB">
        <authorList>
            <consortium name="WormBaseParasite"/>
        </authorList>
    </citation>
    <scope>IDENTIFICATION</scope>
</reference>
<name>A0A1I7X0U4_HETBA</name>
<accession>A0A1I7X0U4</accession>
<organism evidence="1 2">
    <name type="scientific">Heterorhabditis bacteriophora</name>
    <name type="common">Entomopathogenic nematode worm</name>
    <dbReference type="NCBI Taxonomy" id="37862"/>
    <lineage>
        <taxon>Eukaryota</taxon>
        <taxon>Metazoa</taxon>
        <taxon>Ecdysozoa</taxon>
        <taxon>Nematoda</taxon>
        <taxon>Chromadorea</taxon>
        <taxon>Rhabditida</taxon>
        <taxon>Rhabditina</taxon>
        <taxon>Rhabditomorpha</taxon>
        <taxon>Strongyloidea</taxon>
        <taxon>Heterorhabditidae</taxon>
        <taxon>Heterorhabditis</taxon>
    </lineage>
</organism>
<evidence type="ECO:0000313" key="1">
    <source>
        <dbReference type="Proteomes" id="UP000095283"/>
    </source>
</evidence>
<keyword evidence="1" id="KW-1185">Reference proteome</keyword>